<comment type="caution">
    <text evidence="7">The sequence shown here is derived from an EMBL/GenBank/DDBJ whole genome shotgun (WGS) entry which is preliminary data.</text>
</comment>
<dbReference type="Proteomes" id="UP000276133">
    <property type="component" value="Unassembled WGS sequence"/>
</dbReference>
<evidence type="ECO:0000313" key="7">
    <source>
        <dbReference type="EMBL" id="RNA34867.1"/>
    </source>
</evidence>
<keyword evidence="8" id="KW-1185">Reference proteome</keyword>
<evidence type="ECO:0000259" key="5">
    <source>
        <dbReference type="Pfam" id="PF23659"/>
    </source>
</evidence>
<evidence type="ECO:0000256" key="1">
    <source>
        <dbReference type="ARBA" id="ARBA00010789"/>
    </source>
</evidence>
<dbReference type="InterPro" id="IPR056579">
    <property type="entry name" value="Ufl1_N"/>
</dbReference>
<dbReference type="GO" id="GO:0005789">
    <property type="term" value="C:endoplasmic reticulum membrane"/>
    <property type="evidence" value="ECO:0007669"/>
    <property type="project" value="TreeGrafter"/>
</dbReference>
<dbReference type="GO" id="GO:0034976">
    <property type="term" value="P:response to endoplasmic reticulum stress"/>
    <property type="evidence" value="ECO:0007669"/>
    <property type="project" value="TreeGrafter"/>
</dbReference>
<dbReference type="EMBL" id="REGN01001403">
    <property type="protein sequence ID" value="RNA34867.1"/>
    <property type="molecule type" value="Genomic_DNA"/>
</dbReference>
<dbReference type="PANTHER" id="PTHR31057:SF0">
    <property type="entry name" value="E3 UFM1-PROTEIN LIGASE 1"/>
    <property type="match status" value="1"/>
</dbReference>
<organism evidence="7 8">
    <name type="scientific">Brachionus plicatilis</name>
    <name type="common">Marine rotifer</name>
    <name type="synonym">Brachionus muelleri</name>
    <dbReference type="NCBI Taxonomy" id="10195"/>
    <lineage>
        <taxon>Eukaryota</taxon>
        <taxon>Metazoa</taxon>
        <taxon>Spiralia</taxon>
        <taxon>Gnathifera</taxon>
        <taxon>Rotifera</taxon>
        <taxon>Eurotatoria</taxon>
        <taxon>Monogononta</taxon>
        <taxon>Pseudotrocha</taxon>
        <taxon>Ploima</taxon>
        <taxon>Brachionidae</taxon>
        <taxon>Brachionus</taxon>
    </lineage>
</organism>
<dbReference type="Pfam" id="PF09743">
    <property type="entry name" value="E3_UFM1_ligase"/>
    <property type="match status" value="1"/>
</dbReference>
<dbReference type="PANTHER" id="PTHR31057">
    <property type="entry name" value="E3 UFM1-PROTEIN LIGASE 1"/>
    <property type="match status" value="1"/>
</dbReference>
<dbReference type="GO" id="GO:0016874">
    <property type="term" value="F:ligase activity"/>
    <property type="evidence" value="ECO:0007669"/>
    <property type="project" value="UniProtKB-KW"/>
</dbReference>
<dbReference type="InterPro" id="IPR056580">
    <property type="entry name" value="Ufl1_dom"/>
</dbReference>
<feature type="domain" description="E3 UFM1-protein ligase-like C-terminal" evidence="6">
    <location>
        <begin position="633"/>
        <end position="718"/>
    </location>
</feature>
<keyword evidence="3" id="KW-0833">Ubl conjugation pathway</keyword>
<dbReference type="InterPro" id="IPR018611">
    <property type="entry name" value="Ufl1"/>
</dbReference>
<evidence type="ECO:0000256" key="2">
    <source>
        <dbReference type="ARBA" id="ARBA00022679"/>
    </source>
</evidence>
<dbReference type="InterPro" id="IPR056761">
    <property type="entry name" value="Ufl1-like_C"/>
</dbReference>
<accession>A0A3M7SGZ1</accession>
<gene>
    <name evidence="7" type="ORF">BpHYR1_053683</name>
</gene>
<comment type="similarity">
    <text evidence="1">Belongs to the UFL1 family.</text>
</comment>
<evidence type="ECO:0000259" key="6">
    <source>
        <dbReference type="Pfam" id="PF25041"/>
    </source>
</evidence>
<dbReference type="GO" id="GO:0032434">
    <property type="term" value="P:regulation of proteasomal ubiquitin-dependent protein catabolic process"/>
    <property type="evidence" value="ECO:0007669"/>
    <property type="project" value="TreeGrafter"/>
</dbReference>
<dbReference type="GO" id="GO:1990592">
    <property type="term" value="P:protein K69-linked ufmylation"/>
    <property type="evidence" value="ECO:0007669"/>
    <property type="project" value="TreeGrafter"/>
</dbReference>
<keyword evidence="2" id="KW-0808">Transferase</keyword>
<evidence type="ECO:0000313" key="8">
    <source>
        <dbReference type="Proteomes" id="UP000276133"/>
    </source>
</evidence>
<evidence type="ECO:0000256" key="3">
    <source>
        <dbReference type="ARBA" id="ARBA00022786"/>
    </source>
</evidence>
<dbReference type="Pfam" id="PF25041">
    <property type="entry name" value="UFL1_C"/>
    <property type="match status" value="1"/>
</dbReference>
<dbReference type="GO" id="GO:0061666">
    <property type="term" value="F:UFM1 ligase activity"/>
    <property type="evidence" value="ECO:0007669"/>
    <property type="project" value="InterPro"/>
</dbReference>
<dbReference type="Pfam" id="PF23659">
    <property type="entry name" value="UFL1"/>
    <property type="match status" value="1"/>
</dbReference>
<evidence type="ECO:0000259" key="4">
    <source>
        <dbReference type="Pfam" id="PF09743"/>
    </source>
</evidence>
<dbReference type="OrthoDB" id="10258297at2759"/>
<name>A0A3M7SGZ1_BRAPC</name>
<dbReference type="STRING" id="10195.A0A3M7SGZ1"/>
<proteinExistence type="inferred from homology"/>
<sequence>MSSSTSWEEIKKLAADFQRVQLVESSFRLSERNCIEIINKLINLGMINLYHTTDGKEFITHKHLEKEIYDEIYVHDGRINIVELQTLLNIDISHIEAKVSEIVKGDPNLCLILGQIISKDYMNKISEEINELLKEKGSVSVAELTNVYSLPADFLNQIVKPRVGTIIKGNFDGSILFTHNYVNHQKSLLAGVLEASIKPVRLSQLTKEFNLDQSMIFEIFDEILLSGQIKGTLFGSRQIASAVYVPEFFTKAQDQYIKAFFKQNGYIDFLTLKKIGITEPENYVKTIFDSKEVNFLSTSCLANFFLQNLEQEIEEYLNKNGLCEIMQILPSNLSDKDAALLTTTFCQNLKQNIDCIIIAETYLVSKSFIADLKNKFQDQMEVKSKEDLTKKNIVLAIKSDNLIIGSLDGKPVNSSKASKSKSKKSVQENDNASVEIVFIDKNGLISQLKTLVNDDISDDLLDAFVDHFLKPLNSQYLDLLKSKVEKGLVTISEDDQIADGRATSKKLTIKEVQEKARFFLVQGKIFDKALKLFTNQKVQDQLNKHLLKTSCSEITNEMLKFIANEQMIQVNEENLNTESRGKIIQKLKDQFKQKFTELNQALANQSGSEVIDLIEKVAKECIELSTKKDPKREKEVLLQLRESTRASLAEEKDPAIVLQLSCLLLFFFSTNLFLNAPGRCVPNILEFLQPNLKEETYNKLISFQNAVIENVSKNKTDEPPNISIDLVEEIKKIGMNAKEHLLENKN</sequence>
<reference evidence="7 8" key="1">
    <citation type="journal article" date="2018" name="Sci. Rep.">
        <title>Genomic signatures of local adaptation to the degree of environmental predictability in rotifers.</title>
        <authorList>
            <person name="Franch-Gras L."/>
            <person name="Hahn C."/>
            <person name="Garcia-Roger E.M."/>
            <person name="Carmona M.J."/>
            <person name="Serra M."/>
            <person name="Gomez A."/>
        </authorList>
    </citation>
    <scope>NUCLEOTIDE SEQUENCE [LARGE SCALE GENOMIC DNA]</scope>
    <source>
        <strain evidence="7">HYR1</strain>
    </source>
</reference>
<keyword evidence="7" id="KW-0436">Ligase</keyword>
<feature type="domain" description="E3 UFM1-protein ligase 1-like" evidence="5">
    <location>
        <begin position="510"/>
        <end position="622"/>
    </location>
</feature>
<dbReference type="AlphaFoldDB" id="A0A3M7SGZ1"/>
<feature type="domain" description="E3 UFM1-protein ligase 1-like N-terminal" evidence="4">
    <location>
        <begin position="9"/>
        <end position="284"/>
    </location>
</feature>
<protein>
    <submittedName>
        <fullName evidence="7">E3 UFM1-ligase 1</fullName>
    </submittedName>
</protein>